<keyword evidence="4 5" id="KW-0067">ATP-binding</keyword>
<dbReference type="PANTHER" id="PTHR43335:SF4">
    <property type="entry name" value="ABC TRANSPORTER, ATP-BINDING PROTEIN"/>
    <property type="match status" value="1"/>
</dbReference>
<dbReference type="AlphaFoldDB" id="A0A402D4V5"/>
<dbReference type="OrthoDB" id="2290519at2"/>
<dbReference type="SUPFAM" id="SSF52540">
    <property type="entry name" value="P-loop containing nucleoside triphosphate hydrolases"/>
    <property type="match status" value="1"/>
</dbReference>
<dbReference type="SMART" id="SM00382">
    <property type="entry name" value="AAA"/>
    <property type="match status" value="1"/>
</dbReference>
<dbReference type="GO" id="GO:0005524">
    <property type="term" value="F:ATP binding"/>
    <property type="evidence" value="ECO:0007669"/>
    <property type="project" value="UniProtKB-KW"/>
</dbReference>
<dbReference type="EMBL" id="AP025739">
    <property type="protein sequence ID" value="BDI31933.1"/>
    <property type="molecule type" value="Genomic_DNA"/>
</dbReference>
<dbReference type="FunCoup" id="A0A402D4V5">
    <property type="interactions" value="478"/>
</dbReference>
<sequence length="313" mass="33736">MTDTAIHISGFRKEYPAARRKEMRLAVKNLDLDVPAGGLFGFLGPNGAGKTTTIKMLLGFIPPTQGSATLFGVPVEDPDARRAVGYLPEQPYFPKFLTAQEVVAAHAGFAGLHGRAGKDHTEALLRRVGAYEYRNLRLSKCSKGMVQRVGLATALAGDPQLLIMDEPSSGLDPIGRKELRELLQELKDEGKTLFISSHLLSEMESLCDRVAVLHQGELVACGAPSEITQGDDEVAVLLESMDGDETLAQEIATLGGSLAPQAEGLRSRLVAPAAVLYRVMGLLEQHKARVISVTQRHETLEDAFLRLVGSTGQ</sequence>
<organism evidence="5 6">
    <name type="scientific">Capsulimonas corticalis</name>
    <dbReference type="NCBI Taxonomy" id="2219043"/>
    <lineage>
        <taxon>Bacteria</taxon>
        <taxon>Bacillati</taxon>
        <taxon>Armatimonadota</taxon>
        <taxon>Armatimonadia</taxon>
        <taxon>Capsulimonadales</taxon>
        <taxon>Capsulimonadaceae</taxon>
        <taxon>Capsulimonas</taxon>
    </lineage>
</organism>
<evidence type="ECO:0000256" key="4">
    <source>
        <dbReference type="ARBA" id="ARBA00022840"/>
    </source>
</evidence>
<dbReference type="InterPro" id="IPR003439">
    <property type="entry name" value="ABC_transporter-like_ATP-bd"/>
</dbReference>
<dbReference type="GO" id="GO:0016887">
    <property type="term" value="F:ATP hydrolysis activity"/>
    <property type="evidence" value="ECO:0007669"/>
    <property type="project" value="InterPro"/>
</dbReference>
<accession>A0A402D4V5</accession>
<dbReference type="InterPro" id="IPR027417">
    <property type="entry name" value="P-loop_NTPase"/>
</dbReference>
<dbReference type="Gene3D" id="3.40.50.300">
    <property type="entry name" value="P-loop containing nucleotide triphosphate hydrolases"/>
    <property type="match status" value="1"/>
</dbReference>
<comment type="similarity">
    <text evidence="1">Belongs to the ABC transporter superfamily.</text>
</comment>
<evidence type="ECO:0000256" key="3">
    <source>
        <dbReference type="ARBA" id="ARBA00022741"/>
    </source>
</evidence>
<keyword evidence="3" id="KW-0547">Nucleotide-binding</keyword>
<proteinExistence type="inferred from homology"/>
<dbReference type="KEGG" id="ccot:CCAX7_39840"/>
<dbReference type="PROSITE" id="PS50893">
    <property type="entry name" value="ABC_TRANSPORTER_2"/>
    <property type="match status" value="1"/>
</dbReference>
<evidence type="ECO:0000256" key="1">
    <source>
        <dbReference type="ARBA" id="ARBA00005417"/>
    </source>
</evidence>
<dbReference type="CDD" id="cd03230">
    <property type="entry name" value="ABC_DR_subfamily_A"/>
    <property type="match status" value="1"/>
</dbReference>
<evidence type="ECO:0000313" key="6">
    <source>
        <dbReference type="Proteomes" id="UP000287394"/>
    </source>
</evidence>
<keyword evidence="2" id="KW-0813">Transport</keyword>
<keyword evidence="6" id="KW-1185">Reference proteome</keyword>
<dbReference type="PANTHER" id="PTHR43335">
    <property type="entry name" value="ABC TRANSPORTER, ATP-BINDING PROTEIN"/>
    <property type="match status" value="1"/>
</dbReference>
<evidence type="ECO:0000256" key="2">
    <source>
        <dbReference type="ARBA" id="ARBA00022448"/>
    </source>
</evidence>
<reference evidence="5 6" key="1">
    <citation type="journal article" date="2019" name="Int. J. Syst. Evol. Microbiol.">
        <title>Capsulimonas corticalis gen. nov., sp. nov., an aerobic capsulated bacterium, of a novel bacterial order, Capsulimonadales ord. nov., of the class Armatimonadia of the phylum Armatimonadetes.</title>
        <authorList>
            <person name="Li J."/>
            <person name="Kudo C."/>
            <person name="Tonouchi A."/>
        </authorList>
    </citation>
    <scope>NUCLEOTIDE SEQUENCE [LARGE SCALE GENOMIC DNA]</scope>
    <source>
        <strain evidence="5 6">AX-7</strain>
    </source>
</reference>
<dbReference type="InterPro" id="IPR003593">
    <property type="entry name" value="AAA+_ATPase"/>
</dbReference>
<name>A0A402D4V5_9BACT</name>
<evidence type="ECO:0000313" key="5">
    <source>
        <dbReference type="EMBL" id="BDI31933.1"/>
    </source>
</evidence>
<dbReference type="Pfam" id="PF00005">
    <property type="entry name" value="ABC_tran"/>
    <property type="match status" value="1"/>
</dbReference>
<dbReference type="RefSeq" id="WP_119324557.1">
    <property type="nucleotide sequence ID" value="NZ_AP025739.1"/>
</dbReference>
<dbReference type="Proteomes" id="UP000287394">
    <property type="component" value="Chromosome"/>
</dbReference>
<gene>
    <name evidence="5" type="ORF">CCAX7_39840</name>
</gene>
<protein>
    <submittedName>
        <fullName evidence="5">ABC transporter ATP-binding protein</fullName>
    </submittedName>
</protein>